<dbReference type="EMBL" id="JBHUKR010000025">
    <property type="protein sequence ID" value="MFD2422202.1"/>
    <property type="molecule type" value="Genomic_DNA"/>
</dbReference>
<dbReference type="Proteomes" id="UP001597417">
    <property type="component" value="Unassembled WGS sequence"/>
</dbReference>
<proteinExistence type="predicted"/>
<feature type="domain" description="Trypsin-co-occurring" evidence="1">
    <location>
        <begin position="6"/>
        <end position="109"/>
    </location>
</feature>
<sequence>MEVVEFPVEGDGRVYVQVVGGEFVEDGELGLSRAGAGDRIARAAVATWEQALAGMHVAAEGALNQLRRIEPAPEEVKVTFGVAVNGKLGATLVSAGSEAHLKVEVVWKNPAASGGEQG</sequence>
<evidence type="ECO:0000313" key="2">
    <source>
        <dbReference type="EMBL" id="MFD2422202.1"/>
    </source>
</evidence>
<accession>A0ABW5G5N8</accession>
<dbReference type="Pfam" id="PF19493">
    <property type="entry name" value="Trypco1"/>
    <property type="match status" value="1"/>
</dbReference>
<gene>
    <name evidence="2" type="ORF">ACFSXZ_38355</name>
</gene>
<reference evidence="3" key="1">
    <citation type="journal article" date="2019" name="Int. J. Syst. Evol. Microbiol.">
        <title>The Global Catalogue of Microorganisms (GCM) 10K type strain sequencing project: providing services to taxonomists for standard genome sequencing and annotation.</title>
        <authorList>
            <consortium name="The Broad Institute Genomics Platform"/>
            <consortium name="The Broad Institute Genome Sequencing Center for Infectious Disease"/>
            <person name="Wu L."/>
            <person name="Ma J."/>
        </authorList>
    </citation>
    <scope>NUCLEOTIDE SEQUENCE [LARGE SCALE GENOMIC DNA]</scope>
    <source>
        <strain evidence="3">CGMCC 4.7645</strain>
    </source>
</reference>
<protein>
    <submittedName>
        <fullName evidence="2">CU044_2847 family protein</fullName>
    </submittedName>
</protein>
<dbReference type="InterPro" id="IPR045794">
    <property type="entry name" value="Trypco1"/>
</dbReference>
<comment type="caution">
    <text evidence="2">The sequence shown here is derived from an EMBL/GenBank/DDBJ whole genome shotgun (WGS) entry which is preliminary data.</text>
</comment>
<name>A0ABW5G5N8_9PSEU</name>
<evidence type="ECO:0000259" key="1">
    <source>
        <dbReference type="Pfam" id="PF19493"/>
    </source>
</evidence>
<dbReference type="NCBIfam" id="NF041216">
    <property type="entry name" value="CU044_2847_fam"/>
    <property type="match status" value="1"/>
</dbReference>
<keyword evidence="3" id="KW-1185">Reference proteome</keyword>
<evidence type="ECO:0000313" key="3">
    <source>
        <dbReference type="Proteomes" id="UP001597417"/>
    </source>
</evidence>
<organism evidence="2 3">
    <name type="scientific">Amycolatopsis pigmentata</name>
    <dbReference type="NCBI Taxonomy" id="450801"/>
    <lineage>
        <taxon>Bacteria</taxon>
        <taxon>Bacillati</taxon>
        <taxon>Actinomycetota</taxon>
        <taxon>Actinomycetes</taxon>
        <taxon>Pseudonocardiales</taxon>
        <taxon>Pseudonocardiaceae</taxon>
        <taxon>Amycolatopsis</taxon>
    </lineage>
</organism>
<dbReference type="RefSeq" id="WP_378271181.1">
    <property type="nucleotide sequence ID" value="NZ_JBHUKR010000025.1"/>
</dbReference>